<proteinExistence type="predicted"/>
<feature type="region of interest" description="Disordered" evidence="9">
    <location>
        <begin position="383"/>
        <end position="578"/>
    </location>
</feature>
<evidence type="ECO:0000256" key="3">
    <source>
        <dbReference type="ARBA" id="ARBA00022553"/>
    </source>
</evidence>
<feature type="compositionally biased region" description="Acidic residues" evidence="9">
    <location>
        <begin position="745"/>
        <end position="765"/>
    </location>
</feature>
<keyword evidence="15" id="KW-1185">Reference proteome</keyword>
<feature type="compositionally biased region" description="Acidic residues" evidence="9">
    <location>
        <begin position="714"/>
        <end position="733"/>
    </location>
</feature>
<evidence type="ECO:0000256" key="2">
    <source>
        <dbReference type="ARBA" id="ARBA00012438"/>
    </source>
</evidence>
<feature type="modified residue" description="Phosphohistidine" evidence="7">
    <location>
        <position position="48"/>
    </location>
</feature>
<feature type="compositionally biased region" description="Basic and acidic residues" evidence="9">
    <location>
        <begin position="334"/>
        <end position="355"/>
    </location>
</feature>
<dbReference type="InterPro" id="IPR004358">
    <property type="entry name" value="Sig_transdc_His_kin-like_C"/>
</dbReference>
<keyword evidence="3 8" id="KW-0597">Phosphoprotein</keyword>
<evidence type="ECO:0000313" key="14">
    <source>
        <dbReference type="EMBL" id="QIZ70934.1"/>
    </source>
</evidence>
<dbReference type="Pfam" id="PF02518">
    <property type="entry name" value="HATPase_c"/>
    <property type="match status" value="1"/>
</dbReference>
<feature type="region of interest" description="Disordered" evidence="9">
    <location>
        <begin position="279"/>
        <end position="368"/>
    </location>
</feature>
<dbReference type="PROSITE" id="PS50894">
    <property type="entry name" value="HPT"/>
    <property type="match status" value="1"/>
</dbReference>
<dbReference type="InterPro" id="IPR051315">
    <property type="entry name" value="Bact_Chemotaxis_CheA"/>
</dbReference>
<dbReference type="PROSITE" id="PS50110">
    <property type="entry name" value="RESPONSE_REGULATORY"/>
    <property type="match status" value="1"/>
</dbReference>
<dbReference type="CDD" id="cd00088">
    <property type="entry name" value="HPT"/>
    <property type="match status" value="1"/>
</dbReference>
<feature type="compositionally biased region" description="Low complexity" evidence="9">
    <location>
        <begin position="539"/>
        <end position="551"/>
    </location>
</feature>
<keyword evidence="6" id="KW-0902">Two-component regulatory system</keyword>
<feature type="domain" description="Histidine kinase" evidence="10">
    <location>
        <begin position="1073"/>
        <end position="1319"/>
    </location>
</feature>
<dbReference type="Gene3D" id="1.20.120.160">
    <property type="entry name" value="HPT domain"/>
    <property type="match status" value="1"/>
</dbReference>
<feature type="compositionally biased region" description="Low complexity" evidence="9">
    <location>
        <begin position="770"/>
        <end position="779"/>
    </location>
</feature>
<evidence type="ECO:0000256" key="8">
    <source>
        <dbReference type="PROSITE-ProRule" id="PRU00169"/>
    </source>
</evidence>
<feature type="compositionally biased region" description="Acidic residues" evidence="9">
    <location>
        <begin position="523"/>
        <end position="538"/>
    </location>
</feature>
<sequence length="1622" mass="177678">MQPEQQRIMGYFIEEAKDHLNTIEQGLLQLPKTIEDPEWLNEVFRAAHSIKGGAAMLGLSPIQHASHKLEDCFKQLQEVRIAIDRDLESMFLHVFDALKALVELAEEGIEMDDDRALAVAAQVEPTIAELTTHVGELVQTSPRPKAKPSRASAAAPRVEEEITETQDDITVPQEDSAKELIFRSDVPARLREMLHLFKQTDEPEIREHLQAICRNLIQAGEQFDLPEWCHLVQTVSRAIANPQKTFHALATVTIKEIKQAQELVLAGRAEAIAVSPSLQDLLPDDPSAAFPVFSGERDRDRGSPASPMAAPDGNPPIPSESRRQKTMSNQDASSRSESHGSRDRDNNHSGRDRTHGQKPTFQDGPEVGSAELNSLADLFEGESPELDDRWESEEVLNEAASTEPSDSTILPSDDFLNNDFEDFDDLLSEFKGHPGASESSPSERLSSGDAARTPADANADNDDLTSLFGENFLDLDESHLTDTNEPQVDDSDDFDALFGGDESNDPETPSPVPNAESPTTELNDLEELFDDSEDDWESLWEQSSEQTPPETLELEPEPRAENAPIPEPSAPPLELEDEEEPLFFDSEDSDFSDLLEIGNDNDDAFTNSVEPAARVRDGSADTEDLESLFGEPGAEAIDLSPSPAAPEAPAAEEDGDLAELFGEGGAALFDEGASDSSDSSEDWLNFEDEDATADDASGAPSEGFTALDGLFDSIPEDDIPEELIFEDTAEPSGEDAAAIAPPEAASDDFDFPELASEGDDFDEFLDFSGAESAESSLEADLFGEESDEGASFDELLDFGEEPAAESPLASDEDDFDALFGDLEPLGGDLDSSETGTSVLSDSELEDLEALLADEEPSAPAATQAPQSGGRVASGEKNRPFADLEVLLNYGPPVESFDQLASLLEPTPSAGETGDRDTAAASARPAQTAPAASRSASQTSAETDDFADLDELLAGSEVMSPHGGGGGGRQLTPRTRAFEQTMRVPVRQLDNLTNLVGELVVNRNSLEQDQERMRQFLDNMVHQVQQLSDVGQRMQDLYERSLLEISLLASRQSYHFAGANHDNDDRGSDNNWNALEMDRFTPFHTLSQDIIELIVRVRESASDIEFLVDETEQVTRQLRQVTNQLQEGLTRARMVPFSQTADRLPRGVRDNAIKFGKQVELQVEGRETLIDKMILEQLYDPMTHLVNNALAHGIETPDERERRNKAAVGRITIRAFHQGNQTVISVSDDGAGIDPEKVKAKALQRKLITPEIAKTMSRIDVYDLLFMPGFTTKEQADDLAGRGVGMDVVRTRLSEIRGAVSIDSNLGKGTTFTIRLPLTLSISKALCCISDRARIAFPMDGVEDMLDVPRDRIQTRDNDLTFIPWRDTMLPFRHLRELLIYNRHLSRGNVYGSNAEDDIISVVVLRSAGNYLALQVDQVLGEQEIVIKQLEGPVPKPVGVAGATVMGDGRIVAIADVLELIELSAGRLRRESSSSLWDDSEAEGQPESVVESTEPTVLIVDDSITVRELLSMTFNKAGYRVEQARDGQEAWEKMRSGLPCDIVFCDIEMPRMDGLELLSRMQKDPQLSSLPIAMLTSRGADKHRQMAVSMGASGYFTKPYLEESLLEAAGRMLKGEKLVEAKA</sequence>
<dbReference type="SUPFAM" id="SSF52172">
    <property type="entry name" value="CheY-like"/>
    <property type="match status" value="1"/>
</dbReference>
<feature type="compositionally biased region" description="Acidic residues" evidence="9">
    <location>
        <begin position="678"/>
        <end position="693"/>
    </location>
</feature>
<feature type="compositionally biased region" description="Low complexity" evidence="9">
    <location>
        <begin position="918"/>
        <end position="940"/>
    </location>
</feature>
<dbReference type="PRINTS" id="PR00344">
    <property type="entry name" value="BCTRLSENSOR"/>
</dbReference>
<feature type="region of interest" description="Disordered" evidence="9">
    <location>
        <begin position="140"/>
        <end position="159"/>
    </location>
</feature>
<evidence type="ECO:0000259" key="11">
    <source>
        <dbReference type="PROSITE" id="PS50110"/>
    </source>
</evidence>
<feature type="compositionally biased region" description="Low complexity" evidence="9">
    <location>
        <begin position="638"/>
        <end position="649"/>
    </location>
</feature>
<evidence type="ECO:0000256" key="4">
    <source>
        <dbReference type="ARBA" id="ARBA00022679"/>
    </source>
</evidence>
<dbReference type="SUPFAM" id="SSF50341">
    <property type="entry name" value="CheW-like"/>
    <property type="match status" value="1"/>
</dbReference>
<dbReference type="Proteomes" id="UP000500857">
    <property type="component" value="Chromosome"/>
</dbReference>
<dbReference type="GO" id="GO:0000155">
    <property type="term" value="F:phosphorelay sensor kinase activity"/>
    <property type="evidence" value="ECO:0007669"/>
    <property type="project" value="InterPro"/>
</dbReference>
<dbReference type="InterPro" id="IPR005467">
    <property type="entry name" value="His_kinase_dom"/>
</dbReference>
<dbReference type="SMART" id="SM01231">
    <property type="entry name" value="H-kinase_dim"/>
    <property type="match status" value="1"/>
</dbReference>
<dbReference type="Pfam" id="PF01584">
    <property type="entry name" value="CheW"/>
    <property type="match status" value="1"/>
</dbReference>
<feature type="domain" description="CheW-like" evidence="12">
    <location>
        <begin position="1320"/>
        <end position="1465"/>
    </location>
</feature>
<feature type="compositionally biased region" description="Acidic residues" evidence="9">
    <location>
        <begin position="781"/>
        <end position="803"/>
    </location>
</feature>
<feature type="compositionally biased region" description="Acidic residues" evidence="9">
    <location>
        <begin position="842"/>
        <end position="856"/>
    </location>
</feature>
<evidence type="ECO:0000259" key="12">
    <source>
        <dbReference type="PROSITE" id="PS50851"/>
    </source>
</evidence>
<dbReference type="InterPro" id="IPR002545">
    <property type="entry name" value="CheW-lke_dom"/>
</dbReference>
<dbReference type="PROSITE" id="PS50851">
    <property type="entry name" value="CHEW"/>
    <property type="match status" value="1"/>
</dbReference>
<dbReference type="EC" id="2.7.13.3" evidence="2"/>
<dbReference type="Gene3D" id="1.10.287.560">
    <property type="entry name" value="Histidine kinase CheA-like, homodimeric domain"/>
    <property type="match status" value="1"/>
</dbReference>
<feature type="domain" description="Response regulatory" evidence="11">
    <location>
        <begin position="1495"/>
        <end position="1612"/>
    </location>
</feature>
<dbReference type="SUPFAM" id="SSF47226">
    <property type="entry name" value="Histidine-containing phosphotransfer domain, HPT domain"/>
    <property type="match status" value="1"/>
</dbReference>
<dbReference type="EMBL" id="CP051167">
    <property type="protein sequence ID" value="QIZ70934.1"/>
    <property type="molecule type" value="Genomic_DNA"/>
</dbReference>
<dbReference type="PANTHER" id="PTHR43395">
    <property type="entry name" value="SENSOR HISTIDINE KINASE CHEA"/>
    <property type="match status" value="1"/>
</dbReference>
<evidence type="ECO:0000313" key="15">
    <source>
        <dbReference type="Proteomes" id="UP000500857"/>
    </source>
</evidence>
<dbReference type="GO" id="GO:0006935">
    <property type="term" value="P:chemotaxis"/>
    <property type="evidence" value="ECO:0007669"/>
    <property type="project" value="InterPro"/>
</dbReference>
<feature type="compositionally biased region" description="Polar residues" evidence="9">
    <location>
        <begin position="399"/>
        <end position="410"/>
    </location>
</feature>
<dbReference type="InterPro" id="IPR011006">
    <property type="entry name" value="CheY-like_superfamily"/>
</dbReference>
<dbReference type="InterPro" id="IPR036641">
    <property type="entry name" value="HPT_dom_sf"/>
</dbReference>
<reference evidence="14 15" key="1">
    <citation type="submission" date="2020-04" db="EMBL/GenBank/DDBJ databases">
        <authorList>
            <person name="Basu S."/>
            <person name="Maruthanayagam V."/>
            <person name="Chakraborty S."/>
            <person name="Pramanik A."/>
            <person name="Mukherjee J."/>
            <person name="Brink B."/>
        </authorList>
    </citation>
    <scope>NUCLEOTIDE SEQUENCE [LARGE SCALE GENOMIC DNA]</scope>
    <source>
        <strain evidence="14 15">AP17</strain>
    </source>
</reference>
<dbReference type="RefSeq" id="WP_168569089.1">
    <property type="nucleotide sequence ID" value="NZ_CP051167.1"/>
</dbReference>
<dbReference type="CDD" id="cd16916">
    <property type="entry name" value="HATPase_CheA-like"/>
    <property type="match status" value="1"/>
</dbReference>
<feature type="compositionally biased region" description="Low complexity" evidence="9">
    <location>
        <begin position="437"/>
        <end position="447"/>
    </location>
</feature>
<dbReference type="Gene3D" id="2.30.30.40">
    <property type="entry name" value="SH3 Domains"/>
    <property type="match status" value="1"/>
</dbReference>
<dbReference type="CDD" id="cd00731">
    <property type="entry name" value="CheA_reg"/>
    <property type="match status" value="1"/>
</dbReference>
<feature type="region of interest" description="Disordered" evidence="9">
    <location>
        <begin position="597"/>
        <end position="876"/>
    </location>
</feature>
<name>A0A6H1TWG3_9CYAN</name>
<dbReference type="Pfam" id="PF01627">
    <property type="entry name" value="Hpt"/>
    <property type="match status" value="1"/>
</dbReference>
<feature type="modified residue" description="4-aspartylphosphate" evidence="8">
    <location>
        <position position="1545"/>
    </location>
</feature>
<dbReference type="PANTHER" id="PTHR43395:SF1">
    <property type="entry name" value="CHEMOTAXIS PROTEIN CHEA"/>
    <property type="match status" value="1"/>
</dbReference>
<dbReference type="InterPro" id="IPR036097">
    <property type="entry name" value="HisK_dim/P_sf"/>
</dbReference>
<dbReference type="SUPFAM" id="SSF47384">
    <property type="entry name" value="Homodimeric domain of signal transducing histidine kinase"/>
    <property type="match status" value="1"/>
</dbReference>
<dbReference type="SMART" id="SM00387">
    <property type="entry name" value="HATPase_c"/>
    <property type="match status" value="1"/>
</dbReference>
<dbReference type="Pfam" id="PF00072">
    <property type="entry name" value="Response_reg"/>
    <property type="match status" value="1"/>
</dbReference>
<dbReference type="InterPro" id="IPR003594">
    <property type="entry name" value="HATPase_dom"/>
</dbReference>
<evidence type="ECO:0000256" key="7">
    <source>
        <dbReference type="PROSITE-ProRule" id="PRU00110"/>
    </source>
</evidence>
<dbReference type="InterPro" id="IPR036890">
    <property type="entry name" value="HATPase_C_sf"/>
</dbReference>
<dbReference type="Pfam" id="PF02895">
    <property type="entry name" value="H-kinase_dim"/>
    <property type="match status" value="1"/>
</dbReference>
<dbReference type="SMART" id="SM00260">
    <property type="entry name" value="CheW"/>
    <property type="match status" value="1"/>
</dbReference>
<evidence type="ECO:0000256" key="5">
    <source>
        <dbReference type="ARBA" id="ARBA00022777"/>
    </source>
</evidence>
<evidence type="ECO:0000259" key="10">
    <source>
        <dbReference type="PROSITE" id="PS50109"/>
    </source>
</evidence>
<keyword evidence="4" id="KW-0808">Transferase</keyword>
<comment type="catalytic activity">
    <reaction evidence="1">
        <text>ATP + protein L-histidine = ADP + protein N-phospho-L-histidine.</text>
        <dbReference type="EC" id="2.7.13.3"/>
    </reaction>
</comment>
<keyword evidence="5" id="KW-0418">Kinase</keyword>
<dbReference type="SUPFAM" id="SSF55874">
    <property type="entry name" value="ATPase domain of HSP90 chaperone/DNA topoisomerase II/histidine kinase"/>
    <property type="match status" value="1"/>
</dbReference>
<dbReference type="GO" id="GO:0005737">
    <property type="term" value="C:cytoplasm"/>
    <property type="evidence" value="ECO:0007669"/>
    <property type="project" value="InterPro"/>
</dbReference>
<evidence type="ECO:0000256" key="1">
    <source>
        <dbReference type="ARBA" id="ARBA00000085"/>
    </source>
</evidence>
<dbReference type="FunFam" id="3.30.565.10:FF:000016">
    <property type="entry name" value="Chemotaxis protein CheA, putative"/>
    <property type="match status" value="1"/>
</dbReference>
<dbReference type="PROSITE" id="PS50109">
    <property type="entry name" value="HIS_KIN"/>
    <property type="match status" value="1"/>
</dbReference>
<dbReference type="InterPro" id="IPR036061">
    <property type="entry name" value="CheW-like_dom_sf"/>
</dbReference>
<evidence type="ECO:0000256" key="6">
    <source>
        <dbReference type="ARBA" id="ARBA00023012"/>
    </source>
</evidence>
<dbReference type="SMART" id="SM00073">
    <property type="entry name" value="HPT"/>
    <property type="match status" value="1"/>
</dbReference>
<feature type="domain" description="HPt" evidence="13">
    <location>
        <begin position="1"/>
        <end position="105"/>
    </location>
</feature>
<dbReference type="SMART" id="SM00448">
    <property type="entry name" value="REC"/>
    <property type="match status" value="1"/>
</dbReference>
<feature type="compositionally biased region" description="Acidic residues" evidence="9">
    <location>
        <begin position="383"/>
        <end position="396"/>
    </location>
</feature>
<dbReference type="KEGG" id="oxy:HCG48_10320"/>
<protein>
    <recommendedName>
        <fullName evidence="2">histidine kinase</fullName>
        <ecNumber evidence="2">2.7.13.3</ecNumber>
    </recommendedName>
</protein>
<dbReference type="Gene3D" id="3.30.565.10">
    <property type="entry name" value="Histidine kinase-like ATPase, C-terminal domain"/>
    <property type="match status" value="1"/>
</dbReference>
<dbReference type="InterPro" id="IPR008207">
    <property type="entry name" value="Sig_transdc_His_kin_Hpt_dom"/>
</dbReference>
<feature type="compositionally biased region" description="Low complexity" evidence="9">
    <location>
        <begin position="857"/>
        <end position="867"/>
    </location>
</feature>
<evidence type="ECO:0000256" key="9">
    <source>
        <dbReference type="SAM" id="MobiDB-lite"/>
    </source>
</evidence>
<feature type="region of interest" description="Disordered" evidence="9">
    <location>
        <begin position="904"/>
        <end position="942"/>
    </location>
</feature>
<dbReference type="Gene3D" id="3.40.50.2300">
    <property type="match status" value="1"/>
</dbReference>
<dbReference type="InterPro" id="IPR001789">
    <property type="entry name" value="Sig_transdc_resp-reg_receiver"/>
</dbReference>
<dbReference type="InterPro" id="IPR004105">
    <property type="entry name" value="CheA-like_dim"/>
</dbReference>
<organism evidence="14 15">
    <name type="scientific">Oxynema aestuarii AP17</name>
    <dbReference type="NCBI Taxonomy" id="2064643"/>
    <lineage>
        <taxon>Bacteria</taxon>
        <taxon>Bacillati</taxon>
        <taxon>Cyanobacteriota</taxon>
        <taxon>Cyanophyceae</taxon>
        <taxon>Oscillatoriophycideae</taxon>
        <taxon>Oscillatoriales</taxon>
        <taxon>Oscillatoriaceae</taxon>
        <taxon>Oxynema</taxon>
        <taxon>Oxynema aestuarii</taxon>
    </lineage>
</organism>
<evidence type="ECO:0000259" key="13">
    <source>
        <dbReference type="PROSITE" id="PS50894"/>
    </source>
</evidence>
<gene>
    <name evidence="14" type="ORF">HCG48_10320</name>
</gene>
<accession>A0A6H1TWG3</accession>
<dbReference type="InterPro" id="IPR037006">
    <property type="entry name" value="CheA-like_homodim_sf"/>
</dbReference>